<evidence type="ECO:0000256" key="1">
    <source>
        <dbReference type="ARBA" id="ARBA00023239"/>
    </source>
</evidence>
<comment type="caution">
    <text evidence="5">The sequence shown here is derived from an EMBL/GenBank/DDBJ whole genome shotgun (WGS) entry which is preliminary data.</text>
</comment>
<dbReference type="EMBL" id="SMFY01000001">
    <property type="protein sequence ID" value="TCK30657.1"/>
    <property type="molecule type" value="Genomic_DNA"/>
</dbReference>
<dbReference type="InterPro" id="IPR013785">
    <property type="entry name" value="Aldolase_TIM"/>
</dbReference>
<dbReference type="InterPro" id="IPR002220">
    <property type="entry name" value="DapA-like"/>
</dbReference>
<dbReference type="PANTHER" id="PTHR12128:SF72">
    <property type="entry name" value="DIHYDRODIPICOLINATE SYNTHASE"/>
    <property type="match status" value="1"/>
</dbReference>
<gene>
    <name evidence="5" type="ORF">EV667_0754</name>
</gene>
<organism evidence="5 6">
    <name type="scientific">Ancylobacter aquaticus</name>
    <dbReference type="NCBI Taxonomy" id="100"/>
    <lineage>
        <taxon>Bacteria</taxon>
        <taxon>Pseudomonadati</taxon>
        <taxon>Pseudomonadota</taxon>
        <taxon>Alphaproteobacteria</taxon>
        <taxon>Hyphomicrobiales</taxon>
        <taxon>Xanthobacteraceae</taxon>
        <taxon>Ancylobacter</taxon>
    </lineage>
</organism>
<feature type="active site" description="Schiff-base intermediate with substrate" evidence="3">
    <location>
        <position position="160"/>
    </location>
</feature>
<comment type="similarity">
    <text evidence="2">Belongs to the DapA family.</text>
</comment>
<proteinExistence type="inferred from homology"/>
<dbReference type="SUPFAM" id="SSF51569">
    <property type="entry name" value="Aldolase"/>
    <property type="match status" value="1"/>
</dbReference>
<reference evidence="5 6" key="1">
    <citation type="submission" date="2019-03" db="EMBL/GenBank/DDBJ databases">
        <title>Genomic Encyclopedia of Type Strains, Phase IV (KMG-IV): sequencing the most valuable type-strain genomes for metagenomic binning, comparative biology and taxonomic classification.</title>
        <authorList>
            <person name="Goeker M."/>
        </authorList>
    </citation>
    <scope>NUCLEOTIDE SEQUENCE [LARGE SCALE GENOMIC DNA]</scope>
    <source>
        <strain evidence="5 6">DSM 101</strain>
    </source>
</reference>
<dbReference type="SMART" id="SM01130">
    <property type="entry name" value="DHDPS"/>
    <property type="match status" value="1"/>
</dbReference>
<keyword evidence="1 2" id="KW-0456">Lyase</keyword>
<dbReference type="Pfam" id="PF00701">
    <property type="entry name" value="DHDPS"/>
    <property type="match status" value="1"/>
</dbReference>
<accession>A0A4R1I5N6</accession>
<evidence type="ECO:0000256" key="3">
    <source>
        <dbReference type="PIRSR" id="PIRSR001365-1"/>
    </source>
</evidence>
<dbReference type="PANTHER" id="PTHR12128">
    <property type="entry name" value="DIHYDRODIPICOLINATE SYNTHASE"/>
    <property type="match status" value="1"/>
</dbReference>
<evidence type="ECO:0000256" key="4">
    <source>
        <dbReference type="PIRSR" id="PIRSR001365-2"/>
    </source>
</evidence>
<protein>
    <submittedName>
        <fullName evidence="5">4-hydroxy-tetrahydrodipicolinate synthase</fullName>
    </submittedName>
</protein>
<feature type="active site" description="Proton donor/acceptor" evidence="3">
    <location>
        <position position="132"/>
    </location>
</feature>
<evidence type="ECO:0000256" key="2">
    <source>
        <dbReference type="PIRNR" id="PIRNR001365"/>
    </source>
</evidence>
<name>A0A4R1I5N6_ANCAQ</name>
<dbReference type="OrthoDB" id="9778880at2"/>
<dbReference type="PRINTS" id="PR00146">
    <property type="entry name" value="DHPICSNTHASE"/>
</dbReference>
<evidence type="ECO:0000313" key="6">
    <source>
        <dbReference type="Proteomes" id="UP000295030"/>
    </source>
</evidence>
<dbReference type="CDD" id="cd00408">
    <property type="entry name" value="DHDPS-like"/>
    <property type="match status" value="1"/>
</dbReference>
<dbReference type="AlphaFoldDB" id="A0A4R1I5N6"/>
<dbReference type="Proteomes" id="UP000295030">
    <property type="component" value="Unassembled WGS sequence"/>
</dbReference>
<dbReference type="Gene3D" id="3.20.20.70">
    <property type="entry name" value="Aldolase class I"/>
    <property type="match status" value="1"/>
</dbReference>
<evidence type="ECO:0000313" key="5">
    <source>
        <dbReference type="EMBL" id="TCK30657.1"/>
    </source>
</evidence>
<dbReference type="PIRSF" id="PIRSF001365">
    <property type="entry name" value="DHDPS"/>
    <property type="match status" value="1"/>
</dbReference>
<feature type="binding site" evidence="4">
    <location>
        <position position="202"/>
    </location>
    <ligand>
        <name>pyruvate</name>
        <dbReference type="ChEBI" id="CHEBI:15361"/>
    </ligand>
</feature>
<dbReference type="RefSeq" id="WP_131833962.1">
    <property type="nucleotide sequence ID" value="NZ_SMFY01000001.1"/>
</dbReference>
<keyword evidence="6" id="KW-1185">Reference proteome</keyword>
<sequence length="298" mass="32719">MWQGVYPAVTAKFNEDDTLDHKEMERCFALQIDAGVDGIIVNGSLGEGPMLSHDERLAVLKTAKSVAGKRPVLMTVADSSTRDCASLAKRAAQAGADGLMVVPSLVYHTNPKETVATLSAVAQAADLPVMIYSNRIAYRVDITIDIMAELAKDSRFVAVKESSDDIRRTVELQNAFGDRYDIFTGVDNLAFEALALGAVGWVAGLVVAFPEETVAIYRLMKAKRYDEALEIYRWFRPLLDLDVSTYLVQNLKLVEAMVTGTTERVRAPRLPLEGEQRAKVERIVREGLATRPTLAKAA</sequence>
<dbReference type="GO" id="GO:0008840">
    <property type="term" value="F:4-hydroxy-tetrahydrodipicolinate synthase activity"/>
    <property type="evidence" value="ECO:0007669"/>
    <property type="project" value="TreeGrafter"/>
</dbReference>